<evidence type="ECO:0000313" key="2">
    <source>
        <dbReference type="EMBL" id="MBW0472220.1"/>
    </source>
</evidence>
<evidence type="ECO:0000313" key="3">
    <source>
        <dbReference type="Proteomes" id="UP000765509"/>
    </source>
</evidence>
<name>A0A9Q3BW42_9BASI</name>
<gene>
    <name evidence="2" type="ORF">O181_011935</name>
</gene>
<protein>
    <submittedName>
        <fullName evidence="2">Uncharacterized protein</fullName>
    </submittedName>
</protein>
<organism evidence="2 3">
    <name type="scientific">Austropuccinia psidii MF-1</name>
    <dbReference type="NCBI Taxonomy" id="1389203"/>
    <lineage>
        <taxon>Eukaryota</taxon>
        <taxon>Fungi</taxon>
        <taxon>Dikarya</taxon>
        <taxon>Basidiomycota</taxon>
        <taxon>Pucciniomycotina</taxon>
        <taxon>Pucciniomycetes</taxon>
        <taxon>Pucciniales</taxon>
        <taxon>Sphaerophragmiaceae</taxon>
        <taxon>Austropuccinia</taxon>
    </lineage>
</organism>
<feature type="compositionally biased region" description="Basic and acidic residues" evidence="1">
    <location>
        <begin position="153"/>
        <end position="166"/>
    </location>
</feature>
<keyword evidence="3" id="KW-1185">Reference proteome</keyword>
<reference evidence="2" key="1">
    <citation type="submission" date="2021-03" db="EMBL/GenBank/DDBJ databases">
        <title>Draft genome sequence of rust myrtle Austropuccinia psidii MF-1, a brazilian biotype.</title>
        <authorList>
            <person name="Quecine M.C."/>
            <person name="Pachon D.M.R."/>
            <person name="Bonatelli M.L."/>
            <person name="Correr F.H."/>
            <person name="Franceschini L.M."/>
            <person name="Leite T.F."/>
            <person name="Margarido G.R.A."/>
            <person name="Almeida C.A."/>
            <person name="Ferrarezi J.A."/>
            <person name="Labate C.A."/>
        </authorList>
    </citation>
    <scope>NUCLEOTIDE SEQUENCE</scope>
    <source>
        <strain evidence="2">MF-1</strain>
    </source>
</reference>
<accession>A0A9Q3BW42</accession>
<sequence length="221" mass="26359">MENALNQQKKLNKIIKEKQRPRIQYQEEKKEIKDFIHKIKELTEAVLPQNKTGQLFKQENKTRYPKNILPPFSKRPILYTPAKNIPKHYVKCYYCLEEGHSVNRFKYLFEDQKRKWVSRQGGGFLFPNWQSIPTDGKTSPKKLVDEFAKEQKELTEKRKENEAKESTHKKKEVNIIQARKNYISTAMAKIEDWESWKPPTISSANDPFLNNYGLRNKKQRF</sequence>
<evidence type="ECO:0000256" key="1">
    <source>
        <dbReference type="SAM" id="MobiDB-lite"/>
    </source>
</evidence>
<dbReference type="EMBL" id="AVOT02003011">
    <property type="protein sequence ID" value="MBW0472220.1"/>
    <property type="molecule type" value="Genomic_DNA"/>
</dbReference>
<comment type="caution">
    <text evidence="2">The sequence shown here is derived from an EMBL/GenBank/DDBJ whole genome shotgun (WGS) entry which is preliminary data.</text>
</comment>
<feature type="region of interest" description="Disordered" evidence="1">
    <location>
        <begin position="153"/>
        <end position="172"/>
    </location>
</feature>
<dbReference type="OrthoDB" id="2506366at2759"/>
<dbReference type="Proteomes" id="UP000765509">
    <property type="component" value="Unassembled WGS sequence"/>
</dbReference>
<proteinExistence type="predicted"/>
<dbReference type="AlphaFoldDB" id="A0A9Q3BW42"/>